<proteinExistence type="predicted"/>
<comment type="caution">
    <text evidence="7">The sequence shown here is derived from an EMBL/GenBank/DDBJ whole genome shotgun (WGS) entry which is preliminary data.</text>
</comment>
<dbReference type="InterPro" id="IPR037682">
    <property type="entry name" value="TonB_C"/>
</dbReference>
<keyword evidence="2" id="KW-0812">Transmembrane</keyword>
<evidence type="ECO:0000256" key="5">
    <source>
        <dbReference type="SAM" id="MobiDB-lite"/>
    </source>
</evidence>
<evidence type="ECO:0000256" key="1">
    <source>
        <dbReference type="ARBA" id="ARBA00004167"/>
    </source>
</evidence>
<feature type="compositionally biased region" description="Pro residues" evidence="5">
    <location>
        <begin position="74"/>
        <end position="92"/>
    </location>
</feature>
<reference evidence="7 8" key="1">
    <citation type="submission" date="2016-02" db="EMBL/GenBank/DDBJ databases">
        <authorList>
            <person name="Wen L."/>
            <person name="He K."/>
            <person name="Yang H."/>
        </authorList>
    </citation>
    <scope>NUCLEOTIDE SEQUENCE [LARGE SCALE GENOMIC DNA]</scope>
    <source>
        <strain evidence="7 8">CV41</strain>
    </source>
</reference>
<evidence type="ECO:0000313" key="8">
    <source>
        <dbReference type="Proteomes" id="UP000071392"/>
    </source>
</evidence>
<dbReference type="GO" id="GO:0030288">
    <property type="term" value="C:outer membrane-bounded periplasmic space"/>
    <property type="evidence" value="ECO:0007669"/>
    <property type="project" value="InterPro"/>
</dbReference>
<dbReference type="SUPFAM" id="SSF74653">
    <property type="entry name" value="TolA/TonB C-terminal domain"/>
    <property type="match status" value="1"/>
</dbReference>
<dbReference type="GO" id="GO:0015891">
    <property type="term" value="P:siderophore transport"/>
    <property type="evidence" value="ECO:0007669"/>
    <property type="project" value="InterPro"/>
</dbReference>
<gene>
    <name evidence="7" type="ORF">AXK12_07995</name>
</gene>
<dbReference type="PRINTS" id="PR01374">
    <property type="entry name" value="TONBPROTEIN"/>
</dbReference>
<dbReference type="AlphaFoldDB" id="A0A139SHW0"/>
<feature type="compositionally biased region" description="Basic and acidic residues" evidence="5">
    <location>
        <begin position="135"/>
        <end position="149"/>
    </location>
</feature>
<dbReference type="GO" id="GO:0031992">
    <property type="term" value="F:energy transducer activity"/>
    <property type="evidence" value="ECO:0007669"/>
    <property type="project" value="InterPro"/>
</dbReference>
<dbReference type="Pfam" id="PF13103">
    <property type="entry name" value="TonB_2"/>
    <property type="match status" value="1"/>
</dbReference>
<evidence type="ECO:0000259" key="6">
    <source>
        <dbReference type="PROSITE" id="PS52015"/>
    </source>
</evidence>
<accession>A0A139SHW0</accession>
<keyword evidence="3" id="KW-1133">Transmembrane helix</keyword>
<evidence type="ECO:0000256" key="3">
    <source>
        <dbReference type="ARBA" id="ARBA00022989"/>
    </source>
</evidence>
<dbReference type="Proteomes" id="UP000071392">
    <property type="component" value="Unassembled WGS sequence"/>
</dbReference>
<dbReference type="GO" id="GO:0055085">
    <property type="term" value="P:transmembrane transport"/>
    <property type="evidence" value="ECO:0007669"/>
    <property type="project" value="InterPro"/>
</dbReference>
<comment type="subcellular location">
    <subcellularLocation>
        <location evidence="1">Membrane</location>
        <topology evidence="1">Single-pass membrane protein</topology>
    </subcellularLocation>
</comment>
<evidence type="ECO:0000313" key="7">
    <source>
        <dbReference type="EMBL" id="KXU34111.1"/>
    </source>
</evidence>
<dbReference type="STRING" id="1548208.AXK12_07995"/>
<dbReference type="GO" id="GO:0016020">
    <property type="term" value="C:membrane"/>
    <property type="evidence" value="ECO:0007669"/>
    <property type="project" value="UniProtKB-SubCell"/>
</dbReference>
<protein>
    <recommendedName>
        <fullName evidence="6">TonB C-terminal domain-containing protein</fullName>
    </recommendedName>
</protein>
<dbReference type="PROSITE" id="PS52015">
    <property type="entry name" value="TONB_CTD"/>
    <property type="match status" value="1"/>
</dbReference>
<name>A0A139SHW0_9BACT</name>
<feature type="domain" description="TonB C-terminal" evidence="6">
    <location>
        <begin position="200"/>
        <end position="289"/>
    </location>
</feature>
<evidence type="ECO:0000256" key="4">
    <source>
        <dbReference type="ARBA" id="ARBA00023136"/>
    </source>
</evidence>
<organism evidence="7 8">
    <name type="scientific">Cephaloticoccus capnophilus</name>
    <dbReference type="NCBI Taxonomy" id="1548208"/>
    <lineage>
        <taxon>Bacteria</taxon>
        <taxon>Pseudomonadati</taxon>
        <taxon>Verrucomicrobiota</taxon>
        <taxon>Opitutia</taxon>
        <taxon>Opitutales</taxon>
        <taxon>Opitutaceae</taxon>
        <taxon>Cephaloticoccus</taxon>
    </lineage>
</organism>
<dbReference type="NCBIfam" id="TIGR01352">
    <property type="entry name" value="tonB_Cterm"/>
    <property type="match status" value="1"/>
</dbReference>
<dbReference type="OrthoDB" id="196417at2"/>
<dbReference type="Gene3D" id="3.30.1150.10">
    <property type="match status" value="1"/>
</dbReference>
<dbReference type="EMBL" id="LSZP01000061">
    <property type="protein sequence ID" value="KXU34111.1"/>
    <property type="molecule type" value="Genomic_DNA"/>
</dbReference>
<dbReference type="RefSeq" id="WP_068713216.1">
    <property type="nucleotide sequence ID" value="NZ_LSZP01000061.1"/>
</dbReference>
<feature type="region of interest" description="Disordered" evidence="5">
    <location>
        <begin position="71"/>
        <end position="190"/>
    </location>
</feature>
<sequence length="289" mass="30735">MQENRPKAFFLSLGLHAALGAAIVFFSYTVRARVKPQPHLFELVAGPGENYAALEAPLGDDSAPAETAIRFELPEPPPSPVREPEPPAPPPVLETAPEVSPIELAPEAPNPESPKPAPPPRRNDNATPKPAPPKPEPKPMTKAEFDRLHGNKPNPTAVKPTANRPAPPVRQISTRGIVGGSPSVSEGAGGTALSRAESDLLEAYIALLRQRLRAAHTKPAGLSDLLQAKVRFAIAADGTLSNLRIVTSSGSREFDDSVLAAFRKVRSIGPTPNGKADTWELTFKLRDGS</sequence>
<keyword evidence="4" id="KW-0472">Membrane</keyword>
<dbReference type="InterPro" id="IPR006260">
    <property type="entry name" value="TonB/TolA_C"/>
</dbReference>
<feature type="compositionally biased region" description="Pro residues" evidence="5">
    <location>
        <begin position="108"/>
        <end position="120"/>
    </location>
</feature>
<keyword evidence="8" id="KW-1185">Reference proteome</keyword>
<dbReference type="InterPro" id="IPR003538">
    <property type="entry name" value="TonB"/>
</dbReference>
<evidence type="ECO:0000256" key="2">
    <source>
        <dbReference type="ARBA" id="ARBA00022692"/>
    </source>
</evidence>